<sequence>MTSAFDQIIIGAGLSGLGLAHQLKQQRPQDRFIVLESRERVGGTWDLFRYPGIRSDSDMYSYSFSFKPWRRSQYLGQGARIRTYLDELVDDSQLQPLIRFSHNVEQASWSSEQGLWTLNVEHNGELQQLQCKVLISCAGYYNYQQGYRPTFPGQDSFDGVIADPQHWPESLDYRDKKVVVIGSGATAVSIVPEVAKTAASVTMLQRSPSYFFSFAETDWLHKCLAPVLPAKWLDKLMRTKYIGSAQLIYFIAKRWPQAARNILKWQNQLALKNSEQHRQHFSPDYDPWQQRLCILPSNDLFKCIHDKRAQIVTDHIDSFDAQGIQLKSGRHIEADIIVPATGLNLRLWGGMKVLVDGSEVHSGKVVNYKGVMYSQVPNFINIFGYISASWTLRAELSYHYILQLLQEFERQPSQRFYPKWQGDTADCKPMLNLNSGYVQRSAAILPKTGMAFPWLSHDLYSLDAKALNNSPLLDGVLQFEDGLSLCDFHQR</sequence>
<dbReference type="AlphaFoldDB" id="A0A6H1UAD8"/>
<evidence type="ECO:0000256" key="5">
    <source>
        <dbReference type="ARBA" id="ARBA00022857"/>
    </source>
</evidence>
<organism evidence="8 9">
    <name type="scientific">Ferrimonas lipolytica</name>
    <dbReference type="NCBI Taxonomy" id="2724191"/>
    <lineage>
        <taxon>Bacteria</taxon>
        <taxon>Pseudomonadati</taxon>
        <taxon>Pseudomonadota</taxon>
        <taxon>Gammaproteobacteria</taxon>
        <taxon>Alteromonadales</taxon>
        <taxon>Ferrimonadaceae</taxon>
        <taxon>Ferrimonas</taxon>
    </lineage>
</organism>
<dbReference type="Pfam" id="PF13450">
    <property type="entry name" value="NAD_binding_8"/>
    <property type="match status" value="1"/>
</dbReference>
<dbReference type="Pfam" id="PF00743">
    <property type="entry name" value="FMO-like"/>
    <property type="match status" value="1"/>
</dbReference>
<dbReference type="InterPro" id="IPR020946">
    <property type="entry name" value="Flavin_mOase-like"/>
</dbReference>
<dbReference type="PANTHER" id="PTHR43872:SF1">
    <property type="entry name" value="MONOOXYGENASE, PUTATIVE (AFU_ORTHOLOGUE AFUA_8G02570)-RELATED"/>
    <property type="match status" value="1"/>
</dbReference>
<evidence type="ECO:0000313" key="8">
    <source>
        <dbReference type="EMBL" id="QIZ76025.1"/>
    </source>
</evidence>
<dbReference type="Gene3D" id="3.50.50.60">
    <property type="entry name" value="FAD/NAD(P)-binding domain"/>
    <property type="match status" value="3"/>
</dbReference>
<evidence type="ECO:0000256" key="6">
    <source>
        <dbReference type="ARBA" id="ARBA00023002"/>
    </source>
</evidence>
<gene>
    <name evidence="8" type="ORF">HER31_03460</name>
</gene>
<dbReference type="InterPro" id="IPR051820">
    <property type="entry name" value="FAD-binding_MO"/>
</dbReference>
<keyword evidence="5" id="KW-0521">NADP</keyword>
<dbReference type="GO" id="GO:0050660">
    <property type="term" value="F:flavin adenine dinucleotide binding"/>
    <property type="evidence" value="ECO:0007669"/>
    <property type="project" value="InterPro"/>
</dbReference>
<dbReference type="Proteomes" id="UP000501602">
    <property type="component" value="Chromosome"/>
</dbReference>
<evidence type="ECO:0000256" key="1">
    <source>
        <dbReference type="ARBA" id="ARBA00001974"/>
    </source>
</evidence>
<dbReference type="GO" id="GO:0050661">
    <property type="term" value="F:NADP binding"/>
    <property type="evidence" value="ECO:0007669"/>
    <property type="project" value="InterPro"/>
</dbReference>
<keyword evidence="4" id="KW-0274">FAD</keyword>
<accession>A0A6H1UAD8</accession>
<dbReference type="GO" id="GO:0004499">
    <property type="term" value="F:N,N-dimethylaniline monooxygenase activity"/>
    <property type="evidence" value="ECO:0007669"/>
    <property type="project" value="InterPro"/>
</dbReference>
<keyword evidence="7" id="KW-0503">Monooxygenase</keyword>
<evidence type="ECO:0000256" key="4">
    <source>
        <dbReference type="ARBA" id="ARBA00022827"/>
    </source>
</evidence>
<proteinExistence type="inferred from homology"/>
<evidence type="ECO:0000256" key="3">
    <source>
        <dbReference type="ARBA" id="ARBA00022630"/>
    </source>
</evidence>
<dbReference type="EMBL" id="CP051180">
    <property type="protein sequence ID" value="QIZ76025.1"/>
    <property type="molecule type" value="Genomic_DNA"/>
</dbReference>
<dbReference type="InterPro" id="IPR036188">
    <property type="entry name" value="FAD/NAD-bd_sf"/>
</dbReference>
<evidence type="ECO:0000256" key="7">
    <source>
        <dbReference type="ARBA" id="ARBA00023033"/>
    </source>
</evidence>
<keyword evidence="6" id="KW-0560">Oxidoreductase</keyword>
<name>A0A6H1UAD8_9GAMM</name>
<evidence type="ECO:0000313" key="9">
    <source>
        <dbReference type="Proteomes" id="UP000501602"/>
    </source>
</evidence>
<keyword evidence="3" id="KW-0285">Flavoprotein</keyword>
<dbReference type="FunFam" id="3.50.50.60:FF:000228">
    <property type="entry name" value="FAD-containing monooxygenase EthA"/>
    <property type="match status" value="1"/>
</dbReference>
<dbReference type="KEGG" id="fes:HER31_03460"/>
<comment type="cofactor">
    <cofactor evidence="1">
        <name>FAD</name>
        <dbReference type="ChEBI" id="CHEBI:57692"/>
    </cofactor>
</comment>
<dbReference type="PANTHER" id="PTHR43872">
    <property type="entry name" value="MONOOXYGENASE, PUTATIVE (AFU_ORTHOLOGUE AFUA_8G02570)-RELATED"/>
    <property type="match status" value="1"/>
</dbReference>
<dbReference type="SUPFAM" id="SSF51905">
    <property type="entry name" value="FAD/NAD(P)-binding domain"/>
    <property type="match status" value="2"/>
</dbReference>
<reference evidence="8 9" key="1">
    <citation type="submission" date="2020-04" db="EMBL/GenBank/DDBJ databases">
        <title>Ferrimonas sp. S7 isolated from sea water.</title>
        <authorList>
            <person name="Bae S.S."/>
            <person name="Baek K."/>
        </authorList>
    </citation>
    <scope>NUCLEOTIDE SEQUENCE [LARGE SCALE GENOMIC DNA]</scope>
    <source>
        <strain evidence="8 9">S7</strain>
    </source>
</reference>
<comment type="similarity">
    <text evidence="2">Belongs to the FAD-binding monooxygenase family.</text>
</comment>
<evidence type="ECO:0000256" key="2">
    <source>
        <dbReference type="ARBA" id="ARBA00010139"/>
    </source>
</evidence>
<dbReference type="RefSeq" id="WP_168659286.1">
    <property type="nucleotide sequence ID" value="NZ_CP051180.1"/>
</dbReference>
<protein>
    <submittedName>
        <fullName evidence="8">NAD(P)/FAD-dependent oxidoreductase</fullName>
    </submittedName>
</protein>
<keyword evidence="9" id="KW-1185">Reference proteome</keyword>